<dbReference type="PANTHER" id="PTHR35263:SF1">
    <property type="entry name" value="TESTIS-EXPRESSED PROTEIN 49"/>
    <property type="match status" value="1"/>
</dbReference>
<protein>
    <submittedName>
        <fullName evidence="2">Uncharacterized protein</fullName>
    </submittedName>
</protein>
<dbReference type="PANTHER" id="PTHR35263">
    <property type="entry name" value="TESTIS-EXPRESSED PROTEIN 49"/>
    <property type="match status" value="1"/>
</dbReference>
<gene>
    <name evidence="2" type="ORF">PECUL_23A011186</name>
</gene>
<feature type="region of interest" description="Disordered" evidence="1">
    <location>
        <begin position="19"/>
        <end position="39"/>
    </location>
</feature>
<keyword evidence="3" id="KW-1185">Reference proteome</keyword>
<evidence type="ECO:0000256" key="1">
    <source>
        <dbReference type="SAM" id="MobiDB-lite"/>
    </source>
</evidence>
<proteinExistence type="predicted"/>
<organism evidence="2 3">
    <name type="scientific">Pelobates cultripes</name>
    <name type="common">Western spadefoot toad</name>
    <dbReference type="NCBI Taxonomy" id="61616"/>
    <lineage>
        <taxon>Eukaryota</taxon>
        <taxon>Metazoa</taxon>
        <taxon>Chordata</taxon>
        <taxon>Craniata</taxon>
        <taxon>Vertebrata</taxon>
        <taxon>Euteleostomi</taxon>
        <taxon>Amphibia</taxon>
        <taxon>Batrachia</taxon>
        <taxon>Anura</taxon>
        <taxon>Pelobatoidea</taxon>
        <taxon>Pelobatidae</taxon>
        <taxon>Pelobates</taxon>
    </lineage>
</organism>
<evidence type="ECO:0000313" key="3">
    <source>
        <dbReference type="Proteomes" id="UP001295444"/>
    </source>
</evidence>
<dbReference type="AlphaFoldDB" id="A0AAD1R5A6"/>
<name>A0AAD1R5A6_PELCU</name>
<dbReference type="Proteomes" id="UP001295444">
    <property type="component" value="Chromosome 01"/>
</dbReference>
<dbReference type="EMBL" id="OW240912">
    <property type="protein sequence ID" value="CAH2224139.1"/>
    <property type="molecule type" value="Genomic_DNA"/>
</dbReference>
<dbReference type="Pfam" id="PF22593">
    <property type="entry name" value="SPMIP11"/>
    <property type="match status" value="1"/>
</dbReference>
<reference evidence="2" key="1">
    <citation type="submission" date="2022-03" db="EMBL/GenBank/DDBJ databases">
        <authorList>
            <person name="Alioto T."/>
            <person name="Alioto T."/>
            <person name="Gomez Garrido J."/>
        </authorList>
    </citation>
    <scope>NUCLEOTIDE SEQUENCE</scope>
</reference>
<evidence type="ECO:0000313" key="2">
    <source>
        <dbReference type="EMBL" id="CAH2224139.1"/>
    </source>
</evidence>
<sequence>MRTTVQMKNLTKTKIISKREKDNRRHINPAHTRSPRQPSSTAMFTSLLAMVTALRCRCGFTDGVFRAHGPGLPGSISGGSVLLYHYSEIGKGENAQRVLPAIVPPSTYSSQMKYKEIVRRHQALRTPKQTQRLPLTATQRYGWWVSEDPEVKTEYVHPWIQVPRYPVINSPMTRFVDQMAVTNKQFRLF</sequence>
<accession>A0AAD1R5A6</accession>
<dbReference type="InterPro" id="IPR038775">
    <property type="entry name" value="SPMIP11"/>
</dbReference>